<sequence>MRIGKQDQAITSIATSDDKSITVRGHDLCSELIGKIEFVDYFWLLVIGKTPTNEQRMMTNACLVAIAEHGLVPSVQAARMTLAAGPDSWQGAISAGLLGMGTVVAGSSEIAGRFVVDIVKKCADGRDIEEVCRESLERIKAERQKVPGLGHPQHSAGDPRADVLLKLADTHGISGEHIQVLRMLAKLAPDIINRPLPINVSGAIPAVMLDAGWPVDAMKGIPLLARAAGLVAHLFEESQRSIGFIMSHQADQAIAYEESETSEFAHGHQQPKGRTL</sequence>
<reference evidence="3" key="1">
    <citation type="journal article" date="2015" name="Nature">
        <title>Complex archaea that bridge the gap between prokaryotes and eukaryotes.</title>
        <authorList>
            <person name="Spang A."/>
            <person name="Saw J.H."/>
            <person name="Jorgensen S.L."/>
            <person name="Zaremba-Niedzwiedzka K."/>
            <person name="Martijn J."/>
            <person name="Lind A.E."/>
            <person name="van Eijk R."/>
            <person name="Schleper C."/>
            <person name="Guy L."/>
            <person name="Ettema T.J."/>
        </authorList>
    </citation>
    <scope>NUCLEOTIDE SEQUENCE</scope>
</reference>
<accession>A0A0F9S9V0</accession>
<dbReference type="SUPFAM" id="SSF48256">
    <property type="entry name" value="Citrate synthase"/>
    <property type="match status" value="1"/>
</dbReference>
<dbReference type="GO" id="GO:0005975">
    <property type="term" value="P:carbohydrate metabolic process"/>
    <property type="evidence" value="ECO:0007669"/>
    <property type="project" value="TreeGrafter"/>
</dbReference>
<name>A0A0F9S9V0_9ZZZZ</name>
<dbReference type="AlphaFoldDB" id="A0A0F9S9V0"/>
<evidence type="ECO:0000313" key="3">
    <source>
        <dbReference type="EMBL" id="KKN65685.1"/>
    </source>
</evidence>
<dbReference type="PANTHER" id="PTHR11739:SF4">
    <property type="entry name" value="CITRATE SYNTHASE, PEROXISOMAL"/>
    <property type="match status" value="1"/>
</dbReference>
<dbReference type="GO" id="GO:0006099">
    <property type="term" value="P:tricarboxylic acid cycle"/>
    <property type="evidence" value="ECO:0007669"/>
    <property type="project" value="TreeGrafter"/>
</dbReference>
<keyword evidence="2" id="KW-0808">Transferase</keyword>
<dbReference type="InterPro" id="IPR036969">
    <property type="entry name" value="Citrate_synthase_sf"/>
</dbReference>
<comment type="caution">
    <text evidence="3">The sequence shown here is derived from an EMBL/GenBank/DDBJ whole genome shotgun (WGS) entry which is preliminary data.</text>
</comment>
<dbReference type="InterPro" id="IPR002020">
    <property type="entry name" value="Citrate_synthase"/>
</dbReference>
<dbReference type="GO" id="GO:0005829">
    <property type="term" value="C:cytosol"/>
    <property type="evidence" value="ECO:0007669"/>
    <property type="project" value="TreeGrafter"/>
</dbReference>
<dbReference type="NCBIfam" id="NF004868">
    <property type="entry name" value="PRK06224.1-5"/>
    <property type="match status" value="1"/>
</dbReference>
<dbReference type="GO" id="GO:0046912">
    <property type="term" value="F:acyltransferase activity, acyl groups converted into alkyl on transfer"/>
    <property type="evidence" value="ECO:0007669"/>
    <property type="project" value="InterPro"/>
</dbReference>
<gene>
    <name evidence="3" type="ORF">LCGC14_0479100</name>
</gene>
<dbReference type="InterPro" id="IPR016143">
    <property type="entry name" value="Citrate_synth-like_sm_a-sub"/>
</dbReference>
<proteinExistence type="inferred from homology"/>
<evidence type="ECO:0000256" key="1">
    <source>
        <dbReference type="ARBA" id="ARBA00010566"/>
    </source>
</evidence>
<protein>
    <submittedName>
        <fullName evidence="3">Uncharacterized protein</fullName>
    </submittedName>
</protein>
<dbReference type="Pfam" id="PF00285">
    <property type="entry name" value="Citrate_synt"/>
    <property type="match status" value="1"/>
</dbReference>
<organism evidence="3">
    <name type="scientific">marine sediment metagenome</name>
    <dbReference type="NCBI Taxonomy" id="412755"/>
    <lineage>
        <taxon>unclassified sequences</taxon>
        <taxon>metagenomes</taxon>
        <taxon>ecological metagenomes</taxon>
    </lineage>
</organism>
<dbReference type="Gene3D" id="1.10.230.10">
    <property type="entry name" value="Cytochrome P450-Terp, domain 2"/>
    <property type="match status" value="1"/>
</dbReference>
<comment type="similarity">
    <text evidence="1">Belongs to the citrate synthase family.</text>
</comment>
<evidence type="ECO:0000256" key="2">
    <source>
        <dbReference type="ARBA" id="ARBA00022679"/>
    </source>
</evidence>
<dbReference type="CDD" id="cd06100">
    <property type="entry name" value="CCL_ACL-C"/>
    <property type="match status" value="1"/>
</dbReference>
<dbReference type="PANTHER" id="PTHR11739">
    <property type="entry name" value="CITRATE SYNTHASE"/>
    <property type="match status" value="1"/>
</dbReference>
<dbReference type="EMBL" id="LAZR01000518">
    <property type="protein sequence ID" value="KKN65685.1"/>
    <property type="molecule type" value="Genomic_DNA"/>
</dbReference>